<proteinExistence type="predicted"/>
<name>A0A645AEU9_9ZZZZ</name>
<organism evidence="1">
    <name type="scientific">bioreactor metagenome</name>
    <dbReference type="NCBI Taxonomy" id="1076179"/>
    <lineage>
        <taxon>unclassified sequences</taxon>
        <taxon>metagenomes</taxon>
        <taxon>ecological metagenomes</taxon>
    </lineage>
</organism>
<gene>
    <name evidence="1" type="ORF">SDC9_98486</name>
</gene>
<evidence type="ECO:0000313" key="1">
    <source>
        <dbReference type="EMBL" id="MPM51735.1"/>
    </source>
</evidence>
<accession>A0A645AEU9</accession>
<dbReference type="AlphaFoldDB" id="A0A645AEU9"/>
<protein>
    <submittedName>
        <fullName evidence="1">Uncharacterized protein</fullName>
    </submittedName>
</protein>
<comment type="caution">
    <text evidence="1">The sequence shown here is derived from an EMBL/GenBank/DDBJ whole genome shotgun (WGS) entry which is preliminary data.</text>
</comment>
<reference evidence="1" key="1">
    <citation type="submission" date="2019-08" db="EMBL/GenBank/DDBJ databases">
        <authorList>
            <person name="Kucharzyk K."/>
            <person name="Murdoch R.W."/>
            <person name="Higgins S."/>
            <person name="Loffler F."/>
        </authorList>
    </citation>
    <scope>NUCLEOTIDE SEQUENCE</scope>
</reference>
<dbReference type="EMBL" id="VSSQ01013548">
    <property type="protein sequence ID" value="MPM51735.1"/>
    <property type="molecule type" value="Genomic_DNA"/>
</dbReference>
<sequence>MRKDDRTVGKGALVHEREAFFKVLDALDAEHRPEDFAAADAHFRRYVVKDGMSEIKAVFIAGHGDAAPVEYEFRALADARLNPVEHALLVLRRDHGAEVGRFVVSGSDLFAFDLLEQFAHQLVGNALHGHDDRQRHAALARAAERGV</sequence>